<comment type="catalytic activity">
    <reaction evidence="3">
        <text>uridine(1911/1915/1917) in 23S rRNA = pseudouridine(1911/1915/1917) in 23S rRNA</text>
        <dbReference type="Rhea" id="RHEA:42524"/>
        <dbReference type="Rhea" id="RHEA-COMP:10097"/>
        <dbReference type="Rhea" id="RHEA-COMP:10098"/>
        <dbReference type="ChEBI" id="CHEBI:65314"/>
        <dbReference type="ChEBI" id="CHEBI:65315"/>
        <dbReference type="EC" id="5.4.99.23"/>
    </reaction>
</comment>
<dbReference type="CDD" id="cd02869">
    <property type="entry name" value="PseudoU_synth_RluA_like"/>
    <property type="match status" value="1"/>
</dbReference>
<dbReference type="CDD" id="cd00165">
    <property type="entry name" value="S4"/>
    <property type="match status" value="1"/>
</dbReference>
<dbReference type="InterPro" id="IPR020103">
    <property type="entry name" value="PsdUridine_synth_cat_dom_sf"/>
</dbReference>
<dbReference type="RefSeq" id="WP_152159115.1">
    <property type="nucleotide sequence ID" value="NZ_WEHX01000122.1"/>
</dbReference>
<feature type="region of interest" description="Disordered" evidence="7">
    <location>
        <begin position="1"/>
        <end position="22"/>
    </location>
</feature>
<evidence type="ECO:0000313" key="9">
    <source>
        <dbReference type="EMBL" id="KAB7653517.1"/>
    </source>
</evidence>
<dbReference type="SUPFAM" id="SSF55174">
    <property type="entry name" value="Alpha-L RNA-binding motif"/>
    <property type="match status" value="1"/>
</dbReference>
<dbReference type="InterPro" id="IPR006224">
    <property type="entry name" value="PsdUridine_synth_RluA-like_CS"/>
</dbReference>
<dbReference type="PANTHER" id="PTHR21600:SF44">
    <property type="entry name" value="RIBOSOMAL LARGE SUBUNIT PSEUDOURIDINE SYNTHASE D"/>
    <property type="match status" value="1"/>
</dbReference>
<dbReference type="PANTHER" id="PTHR21600">
    <property type="entry name" value="MITOCHONDRIAL RNA PSEUDOURIDINE SYNTHASE"/>
    <property type="match status" value="1"/>
</dbReference>
<dbReference type="Gene3D" id="3.30.2350.10">
    <property type="entry name" value="Pseudouridine synthase"/>
    <property type="match status" value="1"/>
</dbReference>
<dbReference type="EC" id="5.4.99.-" evidence="6"/>
<feature type="domain" description="RNA-binding S4" evidence="8">
    <location>
        <begin position="47"/>
        <end position="107"/>
    </location>
</feature>
<evidence type="ECO:0000256" key="2">
    <source>
        <dbReference type="ARBA" id="ARBA00023235"/>
    </source>
</evidence>
<evidence type="ECO:0000313" key="10">
    <source>
        <dbReference type="Proteomes" id="UP000430564"/>
    </source>
</evidence>
<dbReference type="GO" id="GO:0160140">
    <property type="term" value="F:23S rRNA pseudouridine(1911/1915/1917) synthase activity"/>
    <property type="evidence" value="ECO:0007669"/>
    <property type="project" value="UniProtKB-EC"/>
</dbReference>
<comment type="similarity">
    <text evidence="1 6">Belongs to the pseudouridine synthase RluA family.</text>
</comment>
<keyword evidence="2 6" id="KW-0413">Isomerase</keyword>
<evidence type="ECO:0000259" key="8">
    <source>
        <dbReference type="SMART" id="SM00363"/>
    </source>
</evidence>
<evidence type="ECO:0000256" key="7">
    <source>
        <dbReference type="SAM" id="MobiDB-lite"/>
    </source>
</evidence>
<dbReference type="OrthoDB" id="9785808at2"/>
<evidence type="ECO:0000256" key="1">
    <source>
        <dbReference type="ARBA" id="ARBA00010876"/>
    </source>
</evidence>
<dbReference type="SMART" id="SM00363">
    <property type="entry name" value="S4"/>
    <property type="match status" value="1"/>
</dbReference>
<sequence length="364" mass="40851">MTQEKVNLDSEDYSGEDFEDDEMEAFENASADENALPKFVVEGFWGERLDKVLASLMPDVSRARLQKMIESGAVKVNGVVVEKIRAKTTEGDEIELLEAPRMEEALAFEPQEDVEFEVVYEDDAIIIVNKPAGLVVHPGAGNPDGTLMNGLLWRYPELKEVPRAGIVHRLDRDTTGLMVVARTLAAQTNLVRQLQERSVKREYWAITMGSAAPDFVVDVPIGRDPRSRIRFKGFPGSTGVRAKPARTRVRTVDWSSADGIPVSWVACRLDTGRTHQIRVHLTGEDLPLIGDQLYRGRAPGIAVKMENLLDFHRQALHASRLGLVHPVTGEEMQWFREPPEDMIQLMDDLGFGPWDRPVTVFERV</sequence>
<dbReference type="InterPro" id="IPR006225">
    <property type="entry name" value="PsdUridine_synth_RluC/D"/>
</dbReference>
<dbReference type="PROSITE" id="PS01129">
    <property type="entry name" value="PSI_RLU"/>
    <property type="match status" value="1"/>
</dbReference>
<reference evidence="9 10" key="1">
    <citation type="submission" date="2019-10" db="EMBL/GenBank/DDBJ databases">
        <title>Genome diversity of Sutterella seckii.</title>
        <authorList>
            <person name="Chaplin A.V."/>
            <person name="Sokolova S.R."/>
            <person name="Mosin K.A."/>
            <person name="Ivanova E.L."/>
            <person name="Kochetkova T.O."/>
            <person name="Goltsov A.Y."/>
            <person name="Trofimov D.Y."/>
            <person name="Efimov B.A."/>
        </authorList>
    </citation>
    <scope>NUCLEOTIDE SEQUENCE [LARGE SCALE GENOMIC DNA]</scope>
    <source>
        <strain evidence="9 10">ASD393</strain>
    </source>
</reference>
<keyword evidence="5" id="KW-0694">RNA-binding</keyword>
<dbReference type="InterPro" id="IPR036986">
    <property type="entry name" value="S4_RNA-bd_sf"/>
</dbReference>
<comment type="catalytic activity">
    <reaction evidence="6">
        <text>a uridine in RNA = a pseudouridine in RNA</text>
        <dbReference type="Rhea" id="RHEA:48348"/>
        <dbReference type="Rhea" id="RHEA-COMP:12068"/>
        <dbReference type="Rhea" id="RHEA-COMP:12069"/>
        <dbReference type="ChEBI" id="CHEBI:65314"/>
        <dbReference type="ChEBI" id="CHEBI:65315"/>
    </reaction>
</comment>
<dbReference type="Pfam" id="PF01479">
    <property type="entry name" value="S4"/>
    <property type="match status" value="1"/>
</dbReference>
<comment type="function">
    <text evidence="6">Responsible for synthesis of pseudouridine from uracil.</text>
</comment>
<dbReference type="GO" id="GO:0003723">
    <property type="term" value="F:RNA binding"/>
    <property type="evidence" value="ECO:0007669"/>
    <property type="project" value="UniProtKB-KW"/>
</dbReference>
<evidence type="ECO:0000256" key="6">
    <source>
        <dbReference type="RuleBase" id="RU362028"/>
    </source>
</evidence>
<evidence type="ECO:0000256" key="3">
    <source>
        <dbReference type="ARBA" id="ARBA00036882"/>
    </source>
</evidence>
<dbReference type="AlphaFoldDB" id="A0A6I1EGR3"/>
<dbReference type="Gene3D" id="3.10.290.10">
    <property type="entry name" value="RNA-binding S4 domain"/>
    <property type="match status" value="1"/>
</dbReference>
<dbReference type="NCBIfam" id="TIGR00005">
    <property type="entry name" value="rluA_subfam"/>
    <property type="match status" value="1"/>
</dbReference>
<evidence type="ECO:0000256" key="5">
    <source>
        <dbReference type="PROSITE-ProRule" id="PRU00182"/>
    </source>
</evidence>
<evidence type="ECO:0000256" key="4">
    <source>
        <dbReference type="PIRSR" id="PIRSR606225-1"/>
    </source>
</evidence>
<protein>
    <recommendedName>
        <fullName evidence="6">Pseudouridine synthase</fullName>
        <ecNumber evidence="6">5.4.99.-</ecNumber>
    </recommendedName>
</protein>
<dbReference type="InterPro" id="IPR002942">
    <property type="entry name" value="S4_RNA-bd"/>
</dbReference>
<organism evidence="9 10">
    <name type="scientific">Sutterella seckii</name>
    <dbReference type="NCBI Taxonomy" id="1944635"/>
    <lineage>
        <taxon>Bacteria</taxon>
        <taxon>Pseudomonadati</taxon>
        <taxon>Pseudomonadota</taxon>
        <taxon>Betaproteobacteria</taxon>
        <taxon>Burkholderiales</taxon>
        <taxon>Sutterellaceae</taxon>
        <taxon>Sutterella</taxon>
    </lineage>
</organism>
<proteinExistence type="inferred from homology"/>
<dbReference type="SUPFAM" id="SSF55120">
    <property type="entry name" value="Pseudouridine synthase"/>
    <property type="match status" value="1"/>
</dbReference>
<dbReference type="Proteomes" id="UP000430564">
    <property type="component" value="Unassembled WGS sequence"/>
</dbReference>
<accession>A0A6I1EGR3</accession>
<comment type="caution">
    <text evidence="9">The sequence shown here is derived from an EMBL/GenBank/DDBJ whole genome shotgun (WGS) entry which is preliminary data.</text>
</comment>
<dbReference type="EMBL" id="WEHX01000122">
    <property type="protein sequence ID" value="KAB7653517.1"/>
    <property type="molecule type" value="Genomic_DNA"/>
</dbReference>
<dbReference type="InterPro" id="IPR006145">
    <property type="entry name" value="PsdUridine_synth_RsuA/RluA"/>
</dbReference>
<name>A0A6I1EGR3_9BURK</name>
<gene>
    <name evidence="9" type="ORF">GBM95_10855</name>
</gene>
<dbReference type="PROSITE" id="PS50889">
    <property type="entry name" value="S4"/>
    <property type="match status" value="1"/>
</dbReference>
<dbReference type="Pfam" id="PF00849">
    <property type="entry name" value="PseudoU_synth_2"/>
    <property type="match status" value="1"/>
</dbReference>
<feature type="active site" evidence="4">
    <location>
        <position position="171"/>
    </location>
</feature>
<dbReference type="GO" id="GO:0000455">
    <property type="term" value="P:enzyme-directed rRNA pseudouridine synthesis"/>
    <property type="evidence" value="ECO:0007669"/>
    <property type="project" value="TreeGrafter"/>
</dbReference>
<feature type="compositionally biased region" description="Acidic residues" evidence="7">
    <location>
        <begin position="9"/>
        <end position="22"/>
    </location>
</feature>
<dbReference type="InterPro" id="IPR050188">
    <property type="entry name" value="RluA_PseudoU_synthase"/>
</dbReference>